<reference evidence="4" key="1">
    <citation type="journal article" date="2015" name="MBio">
        <title>Genome-Resolved Metagenomic Analysis Reveals Roles for Candidate Phyla and Other Microbial Community Members in Biogeochemical Transformations in Oil Reservoirs.</title>
        <authorList>
            <person name="Hu P."/>
            <person name="Tom L."/>
            <person name="Singh A."/>
            <person name="Thomas B.C."/>
            <person name="Baker B.J."/>
            <person name="Piceno Y.M."/>
            <person name="Andersen G.L."/>
            <person name="Banfield J.F."/>
        </authorList>
    </citation>
    <scope>NUCLEOTIDE SEQUENCE [LARGE SCALE GENOMIC DNA]</scope>
</reference>
<dbReference type="SUPFAM" id="SSF53474">
    <property type="entry name" value="alpha/beta-Hydrolases"/>
    <property type="match status" value="1"/>
</dbReference>
<dbReference type="SUPFAM" id="SSF82171">
    <property type="entry name" value="DPP6 N-terminal domain-like"/>
    <property type="match status" value="1"/>
</dbReference>
<dbReference type="Gene3D" id="3.40.50.1820">
    <property type="entry name" value="alpha/beta hydrolase"/>
    <property type="match status" value="1"/>
</dbReference>
<dbReference type="GO" id="GO:0004252">
    <property type="term" value="F:serine-type endopeptidase activity"/>
    <property type="evidence" value="ECO:0007669"/>
    <property type="project" value="TreeGrafter"/>
</dbReference>
<sequence>ELPSFGPIPVAKPVLLDSINLSDKPYSDELLLSTTINFPAPEKFTGRAQPDTMGYFRLPKPTQGRAFQLVSFHLSGDRYGKARITVTSPNPLELWIDNVKRATKQAADDSLHLSGSVDAVLNGFTNNSRVLIKMLASSDDPHDVMVKIGVQPEESDSLLLFTFNNQNKRRIDIKDILEGNRINNSSISPSGRFVLLSLRETLSGGETRTHTQIYDHRQKRIIFSEPMSRPQLGWMPKSDLLYYVGDKEEGRTFYTLDPLTLETTIRAENLPKENFFVAPDEQSLFYSTKETLTISNPGGLKRLIGIDDRQSQYRERSYLYRYFFETGLTQQLTFGRQSASLNDVSNDMQYLLFSVSEEDLSQRPFRTSTLYRLNLETMESDTIWKDQRYAYSAQFSPDGRQLLIHGAPEAFNGIGLNIKPEQIANSYDTQSFVMQLENREVIPVTKTFDPTISAQEWNPLDNNIYYRVEEGDRVNIYRYTTRNASFKKLPLKEEVIRSFNIARNALWATYTGQSSSNSTRCYLLNLKTLESTLISDPYAERLDQLQLGEVKEWHFTSSFGDQIEGRYYLPPHFDPQRKYPLIVYYYGGTSPTSRVFESTYPLHVYAAQDYVVYTLQPSGTTGYGQEFSARHVNAWGKQTAEEIIEGVKAFVAAHPFVDSSKIGNIGASYGGFMTQYLITQTDLFTASVSHAGISNITSYWGEG</sequence>
<dbReference type="PANTHER" id="PTHR42776">
    <property type="entry name" value="SERINE PEPTIDASE S9 FAMILY MEMBER"/>
    <property type="match status" value="1"/>
</dbReference>
<proteinExistence type="predicted"/>
<dbReference type="InterPro" id="IPR029058">
    <property type="entry name" value="AB_hydrolase_fold"/>
</dbReference>
<dbReference type="GO" id="GO:0006508">
    <property type="term" value="P:proteolysis"/>
    <property type="evidence" value="ECO:0007669"/>
    <property type="project" value="InterPro"/>
</dbReference>
<comment type="caution">
    <text evidence="3">The sequence shown here is derived from an EMBL/GenBank/DDBJ whole genome shotgun (WGS) entry which is preliminary data.</text>
</comment>
<dbReference type="InterPro" id="IPR011042">
    <property type="entry name" value="6-blade_b-propeller_TolB-like"/>
</dbReference>
<dbReference type="Gene3D" id="2.120.10.30">
    <property type="entry name" value="TolB, C-terminal domain"/>
    <property type="match status" value="1"/>
</dbReference>
<feature type="non-terminal residue" evidence="3">
    <location>
        <position position="703"/>
    </location>
</feature>
<dbReference type="AlphaFoldDB" id="A0A101HE30"/>
<evidence type="ECO:0000313" key="4">
    <source>
        <dbReference type="Proteomes" id="UP000053860"/>
    </source>
</evidence>
<feature type="non-terminal residue" evidence="3">
    <location>
        <position position="1"/>
    </location>
</feature>
<accession>A0A101HE30</accession>
<organism evidence="3 4">
    <name type="scientific">Proteiniphilum acetatigenes</name>
    <dbReference type="NCBI Taxonomy" id="294710"/>
    <lineage>
        <taxon>Bacteria</taxon>
        <taxon>Pseudomonadati</taxon>
        <taxon>Bacteroidota</taxon>
        <taxon>Bacteroidia</taxon>
        <taxon>Bacteroidales</taxon>
        <taxon>Dysgonomonadaceae</taxon>
        <taxon>Proteiniphilum</taxon>
    </lineage>
</organism>
<keyword evidence="1" id="KW-0378">Hydrolase</keyword>
<protein>
    <recommendedName>
        <fullName evidence="2">Peptidase S9 prolyl oligopeptidase catalytic domain-containing protein</fullName>
    </recommendedName>
</protein>
<evidence type="ECO:0000313" key="3">
    <source>
        <dbReference type="EMBL" id="KUK74984.1"/>
    </source>
</evidence>
<name>A0A101HE30_9BACT</name>
<evidence type="ECO:0000256" key="1">
    <source>
        <dbReference type="ARBA" id="ARBA00022801"/>
    </source>
</evidence>
<dbReference type="PANTHER" id="PTHR42776:SF27">
    <property type="entry name" value="DIPEPTIDYL PEPTIDASE FAMILY MEMBER 6"/>
    <property type="match status" value="1"/>
</dbReference>
<dbReference type="EMBL" id="LGGN01000397">
    <property type="protein sequence ID" value="KUK74984.1"/>
    <property type="molecule type" value="Genomic_DNA"/>
</dbReference>
<dbReference type="Pfam" id="PF00326">
    <property type="entry name" value="Peptidase_S9"/>
    <property type="match status" value="1"/>
</dbReference>
<dbReference type="Proteomes" id="UP000053860">
    <property type="component" value="Unassembled WGS sequence"/>
</dbReference>
<dbReference type="InterPro" id="IPR001375">
    <property type="entry name" value="Peptidase_S9_cat"/>
</dbReference>
<evidence type="ECO:0000259" key="2">
    <source>
        <dbReference type="Pfam" id="PF00326"/>
    </source>
</evidence>
<feature type="domain" description="Peptidase S9 prolyl oligopeptidase catalytic" evidence="2">
    <location>
        <begin position="602"/>
        <end position="701"/>
    </location>
</feature>
<gene>
    <name evidence="3" type="ORF">XD92_1589</name>
</gene>